<evidence type="ECO:0000256" key="1">
    <source>
        <dbReference type="ARBA" id="ARBA00005964"/>
    </source>
</evidence>
<evidence type="ECO:0000256" key="5">
    <source>
        <dbReference type="ARBA" id="ARBA00023180"/>
    </source>
</evidence>
<keyword evidence="2" id="KW-0719">Serine esterase</keyword>
<name>A0A9N9N571_9NEOP</name>
<reference evidence="8" key="2">
    <citation type="submission" date="2022-10" db="EMBL/GenBank/DDBJ databases">
        <authorList>
            <consortium name="ENA_rothamsted_submissions"/>
            <consortium name="culmorum"/>
            <person name="King R."/>
        </authorList>
    </citation>
    <scope>NUCLEOTIDE SEQUENCE</scope>
</reference>
<dbReference type="OrthoDB" id="3200163at2759"/>
<dbReference type="PANTHER" id="PTHR11559">
    <property type="entry name" value="CARBOXYLESTERASE"/>
    <property type="match status" value="1"/>
</dbReference>
<keyword evidence="6" id="KW-0732">Signal</keyword>
<organism evidence="8 9">
    <name type="scientific">Diatraea saccharalis</name>
    <name type="common">sugarcane borer</name>
    <dbReference type="NCBI Taxonomy" id="40085"/>
    <lineage>
        <taxon>Eukaryota</taxon>
        <taxon>Metazoa</taxon>
        <taxon>Ecdysozoa</taxon>
        <taxon>Arthropoda</taxon>
        <taxon>Hexapoda</taxon>
        <taxon>Insecta</taxon>
        <taxon>Pterygota</taxon>
        <taxon>Neoptera</taxon>
        <taxon>Endopterygota</taxon>
        <taxon>Lepidoptera</taxon>
        <taxon>Glossata</taxon>
        <taxon>Ditrysia</taxon>
        <taxon>Pyraloidea</taxon>
        <taxon>Crambidae</taxon>
        <taxon>Crambinae</taxon>
        <taxon>Diatraea</taxon>
    </lineage>
</organism>
<evidence type="ECO:0000313" key="8">
    <source>
        <dbReference type="EMBL" id="CAG9782830.1"/>
    </source>
</evidence>
<protein>
    <recommendedName>
        <fullName evidence="6">Carboxylic ester hydrolase</fullName>
        <ecNumber evidence="6">3.1.1.-</ecNumber>
    </recommendedName>
</protein>
<keyword evidence="9" id="KW-1185">Reference proteome</keyword>
<evidence type="ECO:0000256" key="3">
    <source>
        <dbReference type="ARBA" id="ARBA00022801"/>
    </source>
</evidence>
<evidence type="ECO:0000256" key="2">
    <source>
        <dbReference type="ARBA" id="ARBA00022487"/>
    </source>
</evidence>
<dbReference type="Gene3D" id="3.40.50.1820">
    <property type="entry name" value="alpha/beta hydrolase"/>
    <property type="match status" value="1"/>
</dbReference>
<dbReference type="GO" id="GO:0052689">
    <property type="term" value="F:carboxylic ester hydrolase activity"/>
    <property type="evidence" value="ECO:0007669"/>
    <property type="project" value="UniProtKB-KW"/>
</dbReference>
<reference evidence="8" key="1">
    <citation type="submission" date="2021-12" db="EMBL/GenBank/DDBJ databases">
        <authorList>
            <person name="King R."/>
        </authorList>
    </citation>
    <scope>NUCLEOTIDE SEQUENCE</scope>
</reference>
<sequence>MIKWFVILFCAALWSTLLCEERETRIVQISQGPVRGYKDPEHGVYTFFGIPYATAPTGPDRYKAPLPGPSWLTPFDADNDRIICLQATVPLYEPFYKNFDMQQNCLIANVYVPDTSEKNLPVLVVVHGGSFQVGSGNLLKPKHLVKSHNIIVVTFNYRLGILGFLCLGTPNAPGNAGMKDQVALLRWVQNNIAKFGGNSNDVTISGYSAGSGSVELLMLSSLAKGLFKKVIAESGSALASLAVQTDPLDNARQFAKRYVGHIDDAYALEEFYKNASFEILTSDGFSFVKDSSLFSPCVEGDVGEEIFLADSPYNILKSGNYEKLPLLVGFTDREGLLQIAIFDLWKNDMNKNFSEFLPRDLQFKNKEEKEKIAKEIKEFYFGNKTIGDDTILSYVDYFTDVIFTHPALKAVQYHVRAGNKVYLYQYNYVDELTPVIPHTEVKGANHVAQSFAVFDGLLSSNITENFLPENYKKHKAVIRQLWSNFIKKG</sequence>
<evidence type="ECO:0000259" key="7">
    <source>
        <dbReference type="Pfam" id="PF00135"/>
    </source>
</evidence>
<dbReference type="Proteomes" id="UP001153714">
    <property type="component" value="Chromosome 10"/>
</dbReference>
<proteinExistence type="inferred from homology"/>
<keyword evidence="3 6" id="KW-0378">Hydrolase</keyword>
<evidence type="ECO:0000256" key="4">
    <source>
        <dbReference type="ARBA" id="ARBA00023157"/>
    </source>
</evidence>
<feature type="domain" description="Carboxylesterase type B" evidence="7">
    <location>
        <begin position="24"/>
        <end position="489"/>
    </location>
</feature>
<dbReference type="SUPFAM" id="SSF53474">
    <property type="entry name" value="alpha/beta-Hydrolases"/>
    <property type="match status" value="1"/>
</dbReference>
<dbReference type="InterPro" id="IPR029058">
    <property type="entry name" value="AB_hydrolase_fold"/>
</dbReference>
<dbReference type="EC" id="3.1.1.-" evidence="6"/>
<keyword evidence="4" id="KW-1015">Disulfide bond</keyword>
<dbReference type="PROSITE" id="PS00122">
    <property type="entry name" value="CARBOXYLESTERASE_B_1"/>
    <property type="match status" value="1"/>
</dbReference>
<gene>
    <name evidence="8" type="ORF">DIATSA_LOCUS1064</name>
</gene>
<dbReference type="Pfam" id="PF00135">
    <property type="entry name" value="COesterase"/>
    <property type="match status" value="1"/>
</dbReference>
<dbReference type="InterPro" id="IPR002018">
    <property type="entry name" value="CarbesteraseB"/>
</dbReference>
<dbReference type="InterPro" id="IPR019826">
    <property type="entry name" value="Carboxylesterase_B_AS"/>
</dbReference>
<comment type="similarity">
    <text evidence="1 6">Belongs to the type-B carboxylesterase/lipase family.</text>
</comment>
<keyword evidence="5" id="KW-0325">Glycoprotein</keyword>
<dbReference type="InterPro" id="IPR050309">
    <property type="entry name" value="Type-B_Carboxylest/Lipase"/>
</dbReference>
<accession>A0A9N9N571</accession>
<feature type="chain" id="PRO_5040537180" description="Carboxylic ester hydrolase" evidence="6">
    <location>
        <begin position="20"/>
        <end position="489"/>
    </location>
</feature>
<evidence type="ECO:0000313" key="9">
    <source>
        <dbReference type="Proteomes" id="UP001153714"/>
    </source>
</evidence>
<feature type="signal peptide" evidence="6">
    <location>
        <begin position="1"/>
        <end position="19"/>
    </location>
</feature>
<dbReference type="EMBL" id="OU893341">
    <property type="protein sequence ID" value="CAG9782830.1"/>
    <property type="molecule type" value="Genomic_DNA"/>
</dbReference>
<evidence type="ECO:0000256" key="6">
    <source>
        <dbReference type="RuleBase" id="RU361235"/>
    </source>
</evidence>
<dbReference type="AlphaFoldDB" id="A0A9N9N571"/>